<accession>A0ABU2HMC6</accession>
<keyword evidence="1" id="KW-0472">Membrane</keyword>
<reference evidence="3" key="1">
    <citation type="submission" date="2023-09" db="EMBL/GenBank/DDBJ databases">
        <title>Marinobacter sediminicola sp. nov. and Marinobacter maritimum sp. nov., isolated from marine sediment.</title>
        <authorList>
            <person name="An J."/>
        </authorList>
    </citation>
    <scope>NUCLEOTIDE SEQUENCE</scope>
    <source>
        <strain evidence="3">F60267</strain>
    </source>
</reference>
<dbReference type="PANTHER" id="PTHR30373:SF2">
    <property type="entry name" value="UPF0603 PROTEIN YGCG"/>
    <property type="match status" value="1"/>
</dbReference>
<keyword evidence="4" id="KW-1185">Reference proteome</keyword>
<dbReference type="Pfam" id="PF04536">
    <property type="entry name" value="TPM_phosphatase"/>
    <property type="match status" value="1"/>
</dbReference>
<proteinExistence type="predicted"/>
<dbReference type="RefSeq" id="WP_310966719.1">
    <property type="nucleotide sequence ID" value="NZ_JAVMBO010000017.1"/>
</dbReference>
<dbReference type="Proteomes" id="UP001267407">
    <property type="component" value="Unassembled WGS sequence"/>
</dbReference>
<keyword evidence="1" id="KW-1133">Transmembrane helix</keyword>
<protein>
    <submittedName>
        <fullName evidence="3">TPM domain-containing protein</fullName>
    </submittedName>
</protein>
<dbReference type="EMBL" id="JAVMBO010000017">
    <property type="protein sequence ID" value="MDS1311475.1"/>
    <property type="molecule type" value="Genomic_DNA"/>
</dbReference>
<keyword evidence="1" id="KW-0812">Transmembrane</keyword>
<dbReference type="PANTHER" id="PTHR30373">
    <property type="entry name" value="UPF0603 PROTEIN YGCG"/>
    <property type="match status" value="1"/>
</dbReference>
<evidence type="ECO:0000313" key="4">
    <source>
        <dbReference type="Proteomes" id="UP001267407"/>
    </source>
</evidence>
<feature type="transmembrane region" description="Helical" evidence="1">
    <location>
        <begin position="194"/>
        <end position="211"/>
    </location>
</feature>
<organism evidence="3 4">
    <name type="scientific">Marinobacter xiaoshiensis</name>
    <dbReference type="NCBI Taxonomy" id="3073652"/>
    <lineage>
        <taxon>Bacteria</taxon>
        <taxon>Pseudomonadati</taxon>
        <taxon>Pseudomonadota</taxon>
        <taxon>Gammaproteobacteria</taxon>
        <taxon>Pseudomonadales</taxon>
        <taxon>Marinobacteraceae</taxon>
        <taxon>Marinobacter</taxon>
    </lineage>
</organism>
<comment type="caution">
    <text evidence="3">The sequence shown here is derived from an EMBL/GenBank/DDBJ whole genome shotgun (WGS) entry which is preliminary data.</text>
</comment>
<dbReference type="InterPro" id="IPR007621">
    <property type="entry name" value="TPM_dom"/>
</dbReference>
<dbReference type="Gene3D" id="3.10.310.50">
    <property type="match status" value="1"/>
</dbReference>
<feature type="domain" description="TPM" evidence="2">
    <location>
        <begin position="46"/>
        <end position="169"/>
    </location>
</feature>
<evidence type="ECO:0000256" key="1">
    <source>
        <dbReference type="SAM" id="Phobius"/>
    </source>
</evidence>
<sequence>MQFPSRHSLRYAFIHPVAVILALIVLPVSAALAQSAPEFPELTGRVVDKAEMLSPATESRIAQMLEAHEQSTTEQVVVVTVPDLQGYGIEDYGYQLGRHWGIGQQGEDNGALLIVAKEERRIRIEVGYGLEGHLTDAASATIINRIIAPDFKQGQFEQGIANGAAAMVQVLGGEPLAAPARTGSGPQEKPNPKTVLMFFLFIMAVIFFMGGGRGQGGRSGAALVGGALLGASMGGRGGGFGGGGFGGGGGGFGGGGASGGW</sequence>
<evidence type="ECO:0000313" key="3">
    <source>
        <dbReference type="EMBL" id="MDS1311475.1"/>
    </source>
</evidence>
<evidence type="ECO:0000259" key="2">
    <source>
        <dbReference type="Pfam" id="PF04536"/>
    </source>
</evidence>
<name>A0ABU2HMC6_9GAMM</name>
<gene>
    <name evidence="3" type="ORF">RKA07_15340</name>
</gene>